<name>A0A0P9BPK5_DROAN</name>
<feature type="chain" id="PRO_5006155605" evidence="1">
    <location>
        <begin position="21"/>
        <end position="197"/>
    </location>
</feature>
<organism evidence="2 3">
    <name type="scientific">Drosophila ananassae</name>
    <name type="common">Fruit fly</name>
    <dbReference type="NCBI Taxonomy" id="7217"/>
    <lineage>
        <taxon>Eukaryota</taxon>
        <taxon>Metazoa</taxon>
        <taxon>Ecdysozoa</taxon>
        <taxon>Arthropoda</taxon>
        <taxon>Hexapoda</taxon>
        <taxon>Insecta</taxon>
        <taxon>Pterygota</taxon>
        <taxon>Neoptera</taxon>
        <taxon>Endopterygota</taxon>
        <taxon>Diptera</taxon>
        <taxon>Brachycera</taxon>
        <taxon>Muscomorpha</taxon>
        <taxon>Ephydroidea</taxon>
        <taxon>Drosophilidae</taxon>
        <taxon>Drosophila</taxon>
        <taxon>Sophophora</taxon>
    </lineage>
</organism>
<evidence type="ECO:0000256" key="1">
    <source>
        <dbReference type="SAM" id="SignalP"/>
    </source>
</evidence>
<sequence length="197" mass="23247">MIRNIGLLVLVFSLIVFALEEEDTDDNKTEKPKRETTKKPLFDQLEVKKCPKVKPLKNVVKTKLLGYWFAYATTPLNLPVYQRRCASYNVMNNPYFDTNILYTDYEHVTITYGCTFNDMTHLNDIKLRILTRTRTPLVDKLNKALLYLESIAFPISKLEFLKAEAFCFEWYQLNFQIKPRPGRFNSPINLVWDHLRL</sequence>
<dbReference type="EMBL" id="CH902620">
    <property type="protein sequence ID" value="KPU73753.1"/>
    <property type="molecule type" value="Genomic_DNA"/>
</dbReference>
<dbReference type="GeneID" id="26514608"/>
<dbReference type="KEGG" id="dan:26514608"/>
<dbReference type="Gene3D" id="2.40.128.20">
    <property type="match status" value="1"/>
</dbReference>
<dbReference type="InParanoid" id="A0A0P9BPK5"/>
<protein>
    <submittedName>
        <fullName evidence="2">Uncharacterized protein, isoform A</fullName>
    </submittedName>
</protein>
<gene>
    <name evidence="2" type="primary">Dana\GF27199</name>
    <name evidence="2" type="ORF">GF27199</name>
</gene>
<reference evidence="2 3" key="1">
    <citation type="journal article" date="2007" name="Nature">
        <title>Evolution of genes and genomes on the Drosophila phylogeny.</title>
        <authorList>
            <consortium name="Drosophila 12 Genomes Consortium"/>
            <person name="Clark A.G."/>
            <person name="Eisen M.B."/>
            <person name="Smith D.R."/>
            <person name="Bergman C.M."/>
            <person name="Oliver B."/>
            <person name="Markow T.A."/>
            <person name="Kaufman T.C."/>
            <person name="Kellis M."/>
            <person name="Gelbart W."/>
            <person name="Iyer V.N."/>
            <person name="Pollard D.A."/>
            <person name="Sackton T.B."/>
            <person name="Larracuente A.M."/>
            <person name="Singh N.D."/>
            <person name="Abad J.P."/>
            <person name="Abt D.N."/>
            <person name="Adryan B."/>
            <person name="Aguade M."/>
            <person name="Akashi H."/>
            <person name="Anderson W.W."/>
            <person name="Aquadro C.F."/>
            <person name="Ardell D.H."/>
            <person name="Arguello R."/>
            <person name="Artieri C.G."/>
            <person name="Barbash D.A."/>
            <person name="Barker D."/>
            <person name="Barsanti P."/>
            <person name="Batterham P."/>
            <person name="Batzoglou S."/>
            <person name="Begun D."/>
            <person name="Bhutkar A."/>
            <person name="Blanco E."/>
            <person name="Bosak S.A."/>
            <person name="Bradley R.K."/>
            <person name="Brand A.D."/>
            <person name="Brent M.R."/>
            <person name="Brooks A.N."/>
            <person name="Brown R.H."/>
            <person name="Butlin R.K."/>
            <person name="Caggese C."/>
            <person name="Calvi B.R."/>
            <person name="Bernardo de Carvalho A."/>
            <person name="Caspi A."/>
            <person name="Castrezana S."/>
            <person name="Celniker S.E."/>
            <person name="Chang J.L."/>
            <person name="Chapple C."/>
            <person name="Chatterji S."/>
            <person name="Chinwalla A."/>
            <person name="Civetta A."/>
            <person name="Clifton S.W."/>
            <person name="Comeron J.M."/>
            <person name="Costello J.C."/>
            <person name="Coyne J.A."/>
            <person name="Daub J."/>
            <person name="David R.G."/>
            <person name="Delcher A.L."/>
            <person name="Delehaunty K."/>
            <person name="Do C.B."/>
            <person name="Ebling H."/>
            <person name="Edwards K."/>
            <person name="Eickbush T."/>
            <person name="Evans J.D."/>
            <person name="Filipski A."/>
            <person name="Findeiss S."/>
            <person name="Freyhult E."/>
            <person name="Fulton L."/>
            <person name="Fulton R."/>
            <person name="Garcia A.C."/>
            <person name="Gardiner A."/>
            <person name="Garfield D.A."/>
            <person name="Garvin B.E."/>
            <person name="Gibson G."/>
            <person name="Gilbert D."/>
            <person name="Gnerre S."/>
            <person name="Godfrey J."/>
            <person name="Good R."/>
            <person name="Gotea V."/>
            <person name="Gravely B."/>
            <person name="Greenberg A.J."/>
            <person name="Griffiths-Jones S."/>
            <person name="Gross S."/>
            <person name="Guigo R."/>
            <person name="Gustafson E.A."/>
            <person name="Haerty W."/>
            <person name="Hahn M.W."/>
            <person name="Halligan D.L."/>
            <person name="Halpern A.L."/>
            <person name="Halter G.M."/>
            <person name="Han M.V."/>
            <person name="Heger A."/>
            <person name="Hillier L."/>
            <person name="Hinrichs A.S."/>
            <person name="Holmes I."/>
            <person name="Hoskins R.A."/>
            <person name="Hubisz M.J."/>
            <person name="Hultmark D."/>
            <person name="Huntley M.A."/>
            <person name="Jaffe D.B."/>
            <person name="Jagadeeshan S."/>
            <person name="Jeck W.R."/>
            <person name="Johnson J."/>
            <person name="Jones C.D."/>
            <person name="Jordan W.C."/>
            <person name="Karpen G.H."/>
            <person name="Kataoka E."/>
            <person name="Keightley P.D."/>
            <person name="Kheradpour P."/>
            <person name="Kirkness E.F."/>
            <person name="Koerich L.B."/>
            <person name="Kristiansen K."/>
            <person name="Kudrna D."/>
            <person name="Kulathinal R.J."/>
            <person name="Kumar S."/>
            <person name="Kwok R."/>
            <person name="Lander E."/>
            <person name="Langley C.H."/>
            <person name="Lapoint R."/>
            <person name="Lazzaro B.P."/>
            <person name="Lee S.J."/>
            <person name="Levesque L."/>
            <person name="Li R."/>
            <person name="Lin C.F."/>
            <person name="Lin M.F."/>
            <person name="Lindblad-Toh K."/>
            <person name="Llopart A."/>
            <person name="Long M."/>
            <person name="Low L."/>
            <person name="Lozovsky E."/>
            <person name="Lu J."/>
            <person name="Luo M."/>
            <person name="Machado C.A."/>
            <person name="Makalowski W."/>
            <person name="Marzo M."/>
            <person name="Matsuda M."/>
            <person name="Matzkin L."/>
            <person name="McAllister B."/>
            <person name="McBride C.S."/>
            <person name="McKernan B."/>
            <person name="McKernan K."/>
            <person name="Mendez-Lago M."/>
            <person name="Minx P."/>
            <person name="Mollenhauer M.U."/>
            <person name="Montooth K."/>
            <person name="Mount S.M."/>
            <person name="Mu X."/>
            <person name="Myers E."/>
            <person name="Negre B."/>
            <person name="Newfeld S."/>
            <person name="Nielsen R."/>
            <person name="Noor M.A."/>
            <person name="O'Grady P."/>
            <person name="Pachter L."/>
            <person name="Papaceit M."/>
            <person name="Parisi M.J."/>
            <person name="Parisi M."/>
            <person name="Parts L."/>
            <person name="Pedersen J.S."/>
            <person name="Pesole G."/>
            <person name="Phillippy A.M."/>
            <person name="Ponting C.P."/>
            <person name="Pop M."/>
            <person name="Porcelli D."/>
            <person name="Powell J.R."/>
            <person name="Prohaska S."/>
            <person name="Pruitt K."/>
            <person name="Puig M."/>
            <person name="Quesneville H."/>
            <person name="Ram K.R."/>
            <person name="Rand D."/>
            <person name="Rasmussen M.D."/>
            <person name="Reed L.K."/>
            <person name="Reenan R."/>
            <person name="Reily A."/>
            <person name="Remington K.A."/>
            <person name="Rieger T.T."/>
            <person name="Ritchie M.G."/>
            <person name="Robin C."/>
            <person name="Rogers Y.H."/>
            <person name="Rohde C."/>
            <person name="Rozas J."/>
            <person name="Rubenfield M.J."/>
            <person name="Ruiz A."/>
            <person name="Russo S."/>
            <person name="Salzberg S.L."/>
            <person name="Sanchez-Gracia A."/>
            <person name="Saranga D.J."/>
            <person name="Sato H."/>
            <person name="Schaeffer S.W."/>
            <person name="Schatz M.C."/>
            <person name="Schlenke T."/>
            <person name="Schwartz R."/>
            <person name="Segarra C."/>
            <person name="Singh R.S."/>
            <person name="Sirot L."/>
            <person name="Sirota M."/>
            <person name="Sisneros N.B."/>
            <person name="Smith C.D."/>
            <person name="Smith T.F."/>
            <person name="Spieth J."/>
            <person name="Stage D.E."/>
            <person name="Stark A."/>
            <person name="Stephan W."/>
            <person name="Strausberg R.L."/>
            <person name="Strempel S."/>
            <person name="Sturgill D."/>
            <person name="Sutton G."/>
            <person name="Sutton G.G."/>
            <person name="Tao W."/>
            <person name="Teichmann S."/>
            <person name="Tobari Y.N."/>
            <person name="Tomimura Y."/>
            <person name="Tsolas J.M."/>
            <person name="Valente V.L."/>
            <person name="Venter E."/>
            <person name="Venter J.C."/>
            <person name="Vicario S."/>
            <person name="Vieira F.G."/>
            <person name="Vilella A.J."/>
            <person name="Villasante A."/>
            <person name="Walenz B."/>
            <person name="Wang J."/>
            <person name="Wasserman M."/>
            <person name="Watts T."/>
            <person name="Wilson D."/>
            <person name="Wilson R.K."/>
            <person name="Wing R.A."/>
            <person name="Wolfner M.F."/>
            <person name="Wong A."/>
            <person name="Wong G.K."/>
            <person name="Wu C.I."/>
            <person name="Wu G."/>
            <person name="Yamamoto D."/>
            <person name="Yang H.P."/>
            <person name="Yang S.P."/>
            <person name="Yorke J.A."/>
            <person name="Yoshida K."/>
            <person name="Zdobnov E."/>
            <person name="Zhang P."/>
            <person name="Zhang Y."/>
            <person name="Zimin A.V."/>
            <person name="Baldwin J."/>
            <person name="Abdouelleil A."/>
            <person name="Abdulkadir J."/>
            <person name="Abebe A."/>
            <person name="Abera B."/>
            <person name="Abreu J."/>
            <person name="Acer S.C."/>
            <person name="Aftuck L."/>
            <person name="Alexander A."/>
            <person name="An P."/>
            <person name="Anderson E."/>
            <person name="Anderson S."/>
            <person name="Arachi H."/>
            <person name="Azer M."/>
            <person name="Bachantsang P."/>
            <person name="Barry A."/>
            <person name="Bayul T."/>
            <person name="Berlin A."/>
            <person name="Bessette D."/>
            <person name="Bloom T."/>
            <person name="Blye J."/>
            <person name="Boguslavskiy L."/>
            <person name="Bonnet C."/>
            <person name="Boukhgalter B."/>
            <person name="Bourzgui I."/>
            <person name="Brown A."/>
            <person name="Cahill P."/>
            <person name="Channer S."/>
            <person name="Cheshatsang Y."/>
            <person name="Chuda L."/>
            <person name="Citroen M."/>
            <person name="Collymore A."/>
            <person name="Cooke P."/>
            <person name="Costello M."/>
            <person name="D'Aco K."/>
            <person name="Daza R."/>
            <person name="De Haan G."/>
            <person name="DeGray S."/>
            <person name="DeMaso C."/>
            <person name="Dhargay N."/>
            <person name="Dooley K."/>
            <person name="Dooley E."/>
            <person name="Doricent M."/>
            <person name="Dorje P."/>
            <person name="Dorjee K."/>
            <person name="Dupes A."/>
            <person name="Elong R."/>
            <person name="Falk J."/>
            <person name="Farina A."/>
            <person name="Faro S."/>
            <person name="Ferguson D."/>
            <person name="Fisher S."/>
            <person name="Foley C.D."/>
            <person name="Franke A."/>
            <person name="Friedrich D."/>
            <person name="Gadbois L."/>
            <person name="Gearin G."/>
            <person name="Gearin C.R."/>
            <person name="Giannoukos G."/>
            <person name="Goode T."/>
            <person name="Graham J."/>
            <person name="Grandbois E."/>
            <person name="Grewal S."/>
            <person name="Gyaltsen K."/>
            <person name="Hafez N."/>
            <person name="Hagos B."/>
            <person name="Hall J."/>
            <person name="Henson C."/>
            <person name="Hollinger A."/>
            <person name="Honan T."/>
            <person name="Huard M.D."/>
            <person name="Hughes L."/>
            <person name="Hurhula B."/>
            <person name="Husby M.E."/>
            <person name="Kamat A."/>
            <person name="Kanga B."/>
            <person name="Kashin S."/>
            <person name="Khazanovich D."/>
            <person name="Kisner P."/>
            <person name="Lance K."/>
            <person name="Lara M."/>
            <person name="Lee W."/>
            <person name="Lennon N."/>
            <person name="Letendre F."/>
            <person name="LeVine R."/>
            <person name="Lipovsky A."/>
            <person name="Liu X."/>
            <person name="Liu J."/>
            <person name="Liu S."/>
            <person name="Lokyitsang T."/>
            <person name="Lokyitsang Y."/>
            <person name="Lubonja R."/>
            <person name="Lui A."/>
            <person name="MacDonald P."/>
            <person name="Magnisalis V."/>
            <person name="Maru K."/>
            <person name="Matthews C."/>
            <person name="McCusker W."/>
            <person name="McDonough S."/>
            <person name="Mehta T."/>
            <person name="Meldrim J."/>
            <person name="Meneus L."/>
            <person name="Mihai O."/>
            <person name="Mihalev A."/>
            <person name="Mihova T."/>
            <person name="Mittelman R."/>
            <person name="Mlenga V."/>
            <person name="Montmayeur A."/>
            <person name="Mulrain L."/>
            <person name="Navidi A."/>
            <person name="Naylor J."/>
            <person name="Negash T."/>
            <person name="Nguyen T."/>
            <person name="Nguyen N."/>
            <person name="Nicol R."/>
            <person name="Norbu C."/>
            <person name="Norbu N."/>
            <person name="Novod N."/>
            <person name="O'Neill B."/>
            <person name="Osman S."/>
            <person name="Markiewicz E."/>
            <person name="Oyono O.L."/>
            <person name="Patti C."/>
            <person name="Phunkhang P."/>
            <person name="Pierre F."/>
            <person name="Priest M."/>
            <person name="Raghuraman S."/>
            <person name="Rege F."/>
            <person name="Reyes R."/>
            <person name="Rise C."/>
            <person name="Rogov P."/>
            <person name="Ross K."/>
            <person name="Ryan E."/>
            <person name="Settipalli S."/>
            <person name="Shea T."/>
            <person name="Sherpa N."/>
            <person name="Shi L."/>
            <person name="Shih D."/>
            <person name="Sparrow T."/>
            <person name="Spaulding J."/>
            <person name="Stalker J."/>
            <person name="Stange-Thomann N."/>
            <person name="Stavropoulos S."/>
            <person name="Stone C."/>
            <person name="Strader C."/>
            <person name="Tesfaye S."/>
            <person name="Thomson T."/>
            <person name="Thoulutsang Y."/>
            <person name="Thoulutsang D."/>
            <person name="Topham K."/>
            <person name="Topping I."/>
            <person name="Tsamla T."/>
            <person name="Vassiliev H."/>
            <person name="Vo A."/>
            <person name="Wangchuk T."/>
            <person name="Wangdi T."/>
            <person name="Weiand M."/>
            <person name="Wilkinson J."/>
            <person name="Wilson A."/>
            <person name="Yadav S."/>
            <person name="Young G."/>
            <person name="Yu Q."/>
            <person name="Zembek L."/>
            <person name="Zhong D."/>
            <person name="Zimmer A."/>
            <person name="Zwirko Z."/>
            <person name="Jaffe D.B."/>
            <person name="Alvarez P."/>
            <person name="Brockman W."/>
            <person name="Butler J."/>
            <person name="Chin C."/>
            <person name="Gnerre S."/>
            <person name="Grabherr M."/>
            <person name="Kleber M."/>
            <person name="Mauceli E."/>
            <person name="MacCallum I."/>
        </authorList>
    </citation>
    <scope>NUCLEOTIDE SEQUENCE [LARGE SCALE GENOMIC DNA]</scope>
    <source>
        <strain evidence="3">Tucson 14024-0371.13</strain>
    </source>
</reference>
<dbReference type="SUPFAM" id="SSF50814">
    <property type="entry name" value="Lipocalins"/>
    <property type="match status" value="1"/>
</dbReference>
<accession>A0A0P9BPK5</accession>
<keyword evidence="1" id="KW-0732">Signal</keyword>
<evidence type="ECO:0000313" key="2">
    <source>
        <dbReference type="EMBL" id="KPU73753.1"/>
    </source>
</evidence>
<dbReference type="AlphaFoldDB" id="A0A0P9BPK5"/>
<dbReference type="Proteomes" id="UP000007801">
    <property type="component" value="Unassembled WGS sequence"/>
</dbReference>
<dbReference type="OrthoDB" id="7864577at2759"/>
<keyword evidence="3" id="KW-1185">Reference proteome</keyword>
<proteinExistence type="predicted"/>
<dbReference type="InterPro" id="IPR012674">
    <property type="entry name" value="Calycin"/>
</dbReference>
<feature type="signal peptide" evidence="1">
    <location>
        <begin position="1"/>
        <end position="20"/>
    </location>
</feature>
<evidence type="ECO:0000313" key="3">
    <source>
        <dbReference type="Proteomes" id="UP000007801"/>
    </source>
</evidence>